<protein>
    <submittedName>
        <fullName evidence="1">Uncharacterized protein</fullName>
    </submittedName>
</protein>
<organism evidence="1">
    <name type="scientific">groundwater metagenome</name>
    <dbReference type="NCBI Taxonomy" id="717931"/>
    <lineage>
        <taxon>unclassified sequences</taxon>
        <taxon>metagenomes</taxon>
        <taxon>ecological metagenomes</taxon>
    </lineage>
</organism>
<sequence>MRVSNIGKTLATGRKLNIYGFVENTKPCLKQTQNKFTTKFYGK</sequence>
<reference evidence="1" key="1">
    <citation type="submission" date="2014-09" db="EMBL/GenBank/DDBJ databases">
        <authorList>
            <person name="Probst J Alexander"/>
        </authorList>
    </citation>
    <scope>NUCLEOTIDE SEQUENCE</scope>
</reference>
<evidence type="ECO:0000313" key="1">
    <source>
        <dbReference type="EMBL" id="CEG11890.1"/>
    </source>
</evidence>
<dbReference type="EMBL" id="CCXY01000086">
    <property type="protein sequence ID" value="CEG11890.1"/>
    <property type="molecule type" value="Genomic_DNA"/>
</dbReference>
<name>A0A098EA78_9ZZZZ</name>
<dbReference type="AlphaFoldDB" id="A0A098EA78"/>
<proteinExistence type="predicted"/>
<accession>A0A098EA78</accession>
<gene>
    <name evidence="1" type="ORF">MSIBF_A1760012</name>
</gene>